<keyword evidence="2" id="KW-1185">Reference proteome</keyword>
<comment type="caution">
    <text evidence="1">The sequence shown here is derived from an EMBL/GenBank/DDBJ whole genome shotgun (WGS) entry which is preliminary data.</text>
</comment>
<dbReference type="Proteomes" id="UP001150603">
    <property type="component" value="Unassembled WGS sequence"/>
</dbReference>
<proteinExistence type="predicted"/>
<organism evidence="1 2">
    <name type="scientific">Linderina macrospora</name>
    <dbReference type="NCBI Taxonomy" id="4868"/>
    <lineage>
        <taxon>Eukaryota</taxon>
        <taxon>Fungi</taxon>
        <taxon>Fungi incertae sedis</taxon>
        <taxon>Zoopagomycota</taxon>
        <taxon>Kickxellomycotina</taxon>
        <taxon>Kickxellomycetes</taxon>
        <taxon>Kickxellales</taxon>
        <taxon>Kickxellaceae</taxon>
        <taxon>Linderina</taxon>
    </lineage>
</organism>
<evidence type="ECO:0000313" key="1">
    <source>
        <dbReference type="EMBL" id="KAJ1939995.1"/>
    </source>
</evidence>
<sequence>MFDSFFGSSTTAATAAVTATATATAANATVTTEVPAVTANDTIVKLETDPTDDALAANSTDETGPPGPLTLSLASPHEGLLTGSISVNSMSSGTAPESTATAVSAADLASPGSYKLTPAPSADMQTPVQTPLVPFPNKGVEPADEVVLPRTISNTAAQGYSATQPAASLSAPAPLPMVPPASQPAAFRTQKQSTTPLPYSSIATPYDDIGRHAQSWLQDRPTPAQLTGDISDLNPQELDPHNIRFTSIMEKSLNPVSWIKRISARRMHQTGSRVKGQTPKSQPRRHSSVTSRSHIAGSSAPASLRRLRGWLVAYKAKSSYSKDFVPRHISMTGSALAASGSASAEADVLVPSTSISADAMGVAGDGHLPGETTGSNAPQSAGASAVGGSQQVHNTGSERADNAPMGVLEAITTAEGTHHDKSEAASDDRLVSK</sequence>
<accession>A0ACC1J6Y4</accession>
<evidence type="ECO:0000313" key="2">
    <source>
        <dbReference type="Proteomes" id="UP001150603"/>
    </source>
</evidence>
<gene>
    <name evidence="1" type="ORF">FBU59_003940</name>
</gene>
<protein>
    <submittedName>
        <fullName evidence="1">Uncharacterized protein</fullName>
    </submittedName>
</protein>
<dbReference type="EMBL" id="JANBPW010002673">
    <property type="protein sequence ID" value="KAJ1939995.1"/>
    <property type="molecule type" value="Genomic_DNA"/>
</dbReference>
<name>A0ACC1J6Y4_9FUNG</name>
<reference evidence="1" key="1">
    <citation type="submission" date="2022-07" db="EMBL/GenBank/DDBJ databases">
        <title>Phylogenomic reconstructions and comparative analyses of Kickxellomycotina fungi.</title>
        <authorList>
            <person name="Reynolds N.K."/>
            <person name="Stajich J.E."/>
            <person name="Barry K."/>
            <person name="Grigoriev I.V."/>
            <person name="Crous P."/>
            <person name="Smith M.E."/>
        </authorList>
    </citation>
    <scope>NUCLEOTIDE SEQUENCE</scope>
    <source>
        <strain evidence="1">NRRL 5244</strain>
    </source>
</reference>